<name>A0A9K3DA52_9EUKA</name>
<feature type="non-terminal residue" evidence="2">
    <location>
        <position position="1"/>
    </location>
</feature>
<sequence length="62" mass="6814">HQARHLTVFLKDPAALPDGIGLGIYFRYVSTADQGQCNQNDFQYLGAVLGIKPSATFSECRL</sequence>
<gene>
    <name evidence="2" type="ORF">KIPB_014170</name>
</gene>
<protein>
    <recommendedName>
        <fullName evidence="1">Hikeshi-like N-terminal domain-containing protein</fullName>
    </recommendedName>
</protein>
<comment type="caution">
    <text evidence="2">The sequence shown here is derived from an EMBL/GenBank/DDBJ whole genome shotgun (WGS) entry which is preliminary data.</text>
</comment>
<dbReference type="AlphaFoldDB" id="A0A9K3DA52"/>
<proteinExistence type="predicted"/>
<dbReference type="EMBL" id="BDIP01007131">
    <property type="protein sequence ID" value="GIQ91087.1"/>
    <property type="molecule type" value="Genomic_DNA"/>
</dbReference>
<keyword evidence="3" id="KW-1185">Reference proteome</keyword>
<evidence type="ECO:0000259" key="1">
    <source>
        <dbReference type="Pfam" id="PF05603"/>
    </source>
</evidence>
<accession>A0A9K3DA52</accession>
<evidence type="ECO:0000313" key="3">
    <source>
        <dbReference type="Proteomes" id="UP000265618"/>
    </source>
</evidence>
<feature type="domain" description="Hikeshi-like N-terminal" evidence="1">
    <location>
        <begin position="3"/>
        <end position="57"/>
    </location>
</feature>
<organism evidence="2 3">
    <name type="scientific">Kipferlia bialata</name>
    <dbReference type="NCBI Taxonomy" id="797122"/>
    <lineage>
        <taxon>Eukaryota</taxon>
        <taxon>Metamonada</taxon>
        <taxon>Carpediemonas-like organisms</taxon>
        <taxon>Kipferlia</taxon>
    </lineage>
</organism>
<dbReference type="InterPro" id="IPR008493">
    <property type="entry name" value="Hikeshi-like_N"/>
</dbReference>
<dbReference type="Proteomes" id="UP000265618">
    <property type="component" value="Unassembled WGS sequence"/>
</dbReference>
<evidence type="ECO:0000313" key="2">
    <source>
        <dbReference type="EMBL" id="GIQ91087.1"/>
    </source>
</evidence>
<reference evidence="2 3" key="1">
    <citation type="journal article" date="2018" name="PLoS ONE">
        <title>The draft genome of Kipferlia bialata reveals reductive genome evolution in fornicate parasites.</title>
        <authorList>
            <person name="Tanifuji G."/>
            <person name="Takabayashi S."/>
            <person name="Kume K."/>
            <person name="Takagi M."/>
            <person name="Nakayama T."/>
            <person name="Kamikawa R."/>
            <person name="Inagaki Y."/>
            <person name="Hashimoto T."/>
        </authorList>
    </citation>
    <scope>NUCLEOTIDE SEQUENCE [LARGE SCALE GENOMIC DNA]</scope>
    <source>
        <strain evidence="2">NY0173</strain>
    </source>
</reference>
<dbReference type="Pfam" id="PF05603">
    <property type="entry name" value="Hikeshi-like_N"/>
    <property type="match status" value="1"/>
</dbReference>